<sequence>MERYTYFDGGKWRLKIGDTEYSGDWVDRLAAYEDTGLKPEDMKRAFNEDAVLKLAGQALGMSPDRLRELAYAEKDGRLVVLSEPMKPMVYKPNDTDVYCPSCGESLSGGWPLSDADDLRKLCQCPNCGQSIDDTRCEAAEAALDAMGGENNA</sequence>
<protein>
    <submittedName>
        <fullName evidence="1">Dehydrogenase accessory protein</fullName>
    </submittedName>
</protein>
<dbReference type="EMBL" id="BK014990">
    <property type="protein sequence ID" value="DAD85913.1"/>
    <property type="molecule type" value="Genomic_DNA"/>
</dbReference>
<accession>A0A8S5MU95</accession>
<proteinExistence type="predicted"/>
<name>A0A8S5MU95_9CAUD</name>
<organism evidence="1">
    <name type="scientific">Siphoviridae sp. ctGdK3</name>
    <dbReference type="NCBI Taxonomy" id="2826222"/>
    <lineage>
        <taxon>Viruses</taxon>
        <taxon>Duplodnaviria</taxon>
        <taxon>Heunggongvirae</taxon>
        <taxon>Uroviricota</taxon>
        <taxon>Caudoviricetes</taxon>
    </lineage>
</organism>
<evidence type="ECO:0000313" key="1">
    <source>
        <dbReference type="EMBL" id="DAD85913.1"/>
    </source>
</evidence>
<reference evidence="1" key="1">
    <citation type="journal article" date="2021" name="Proc. Natl. Acad. Sci. U.S.A.">
        <title>A Catalog of Tens of Thousands of Viruses from Human Metagenomes Reveals Hidden Associations with Chronic Diseases.</title>
        <authorList>
            <person name="Tisza M.J."/>
            <person name="Buck C.B."/>
        </authorList>
    </citation>
    <scope>NUCLEOTIDE SEQUENCE</scope>
    <source>
        <strain evidence="1">CtGdK3</strain>
    </source>
</reference>